<feature type="compositionally biased region" description="Basic and acidic residues" evidence="1">
    <location>
        <begin position="1"/>
        <end position="19"/>
    </location>
</feature>
<feature type="region of interest" description="Disordered" evidence="1">
    <location>
        <begin position="1"/>
        <end position="45"/>
    </location>
</feature>
<evidence type="ECO:0000313" key="2">
    <source>
        <dbReference type="Proteomes" id="UP000887566"/>
    </source>
</evidence>
<dbReference type="WBParaSite" id="PSAMB.scaffold39size102378.g3553.t1">
    <property type="protein sequence ID" value="PSAMB.scaffold39size102378.g3553.t1"/>
    <property type="gene ID" value="PSAMB.scaffold39size102378.g3553"/>
</dbReference>
<name>A0A914WEC5_9BILA</name>
<dbReference type="AlphaFoldDB" id="A0A914WEC5"/>
<organism evidence="2 3">
    <name type="scientific">Plectus sambesii</name>
    <dbReference type="NCBI Taxonomy" id="2011161"/>
    <lineage>
        <taxon>Eukaryota</taxon>
        <taxon>Metazoa</taxon>
        <taxon>Ecdysozoa</taxon>
        <taxon>Nematoda</taxon>
        <taxon>Chromadorea</taxon>
        <taxon>Plectida</taxon>
        <taxon>Plectina</taxon>
        <taxon>Plectoidea</taxon>
        <taxon>Plectidae</taxon>
        <taxon>Plectus</taxon>
    </lineage>
</organism>
<dbReference type="Proteomes" id="UP000887566">
    <property type="component" value="Unplaced"/>
</dbReference>
<reference evidence="3" key="1">
    <citation type="submission" date="2022-11" db="UniProtKB">
        <authorList>
            <consortium name="WormBaseParasite"/>
        </authorList>
    </citation>
    <scope>IDENTIFICATION</scope>
</reference>
<proteinExistence type="predicted"/>
<sequence length="102" mass="11181">MRHGARAAESRPALHDRYRSATTPHAAGSGGFPSPPSASNRTRSTSVCIFMRPSKSDNCSYTRQLMATTRALRHYDGHSANRSVIHARVEAPTGHLAPNRKR</sequence>
<evidence type="ECO:0000313" key="3">
    <source>
        <dbReference type="WBParaSite" id="PSAMB.scaffold39size102378.g3553.t1"/>
    </source>
</evidence>
<keyword evidence="2" id="KW-1185">Reference proteome</keyword>
<accession>A0A914WEC5</accession>
<protein>
    <submittedName>
        <fullName evidence="3">Uncharacterized protein</fullName>
    </submittedName>
</protein>
<evidence type="ECO:0000256" key="1">
    <source>
        <dbReference type="SAM" id="MobiDB-lite"/>
    </source>
</evidence>